<dbReference type="Gene3D" id="1.25.40.20">
    <property type="entry name" value="Ankyrin repeat-containing domain"/>
    <property type="match status" value="2"/>
</dbReference>
<gene>
    <name evidence="3" type="ORF">ASPCAL13616</name>
</gene>
<reference evidence="4" key="1">
    <citation type="journal article" date="2016" name="Genome Announc.">
        <title>Draft genome sequences of fungus Aspergillus calidoustus.</title>
        <authorList>
            <person name="Horn F."/>
            <person name="Linde J."/>
            <person name="Mattern D.J."/>
            <person name="Walther G."/>
            <person name="Guthke R."/>
            <person name="Scherlach K."/>
            <person name="Martin K."/>
            <person name="Brakhage A.A."/>
            <person name="Petzke L."/>
            <person name="Valiante V."/>
        </authorList>
    </citation>
    <scope>NUCLEOTIDE SEQUENCE [LARGE SCALE GENOMIC DNA]</scope>
    <source>
        <strain evidence="4">SF006504</strain>
    </source>
</reference>
<dbReference type="CDD" id="cd09917">
    <property type="entry name" value="F-box_SF"/>
    <property type="match status" value="1"/>
</dbReference>
<dbReference type="SUPFAM" id="SSF48403">
    <property type="entry name" value="Ankyrin repeat"/>
    <property type="match status" value="2"/>
</dbReference>
<dbReference type="Pfam" id="PF13857">
    <property type="entry name" value="Ank_5"/>
    <property type="match status" value="1"/>
</dbReference>
<dbReference type="Pfam" id="PF12796">
    <property type="entry name" value="Ank_2"/>
    <property type="match status" value="1"/>
</dbReference>
<dbReference type="Proteomes" id="UP000054771">
    <property type="component" value="Unassembled WGS sequence"/>
</dbReference>
<feature type="repeat" description="ANK" evidence="1">
    <location>
        <begin position="85"/>
        <end position="117"/>
    </location>
</feature>
<keyword evidence="4" id="KW-1185">Reference proteome</keyword>
<keyword evidence="1" id="KW-0040">ANK repeat</keyword>
<evidence type="ECO:0000259" key="2">
    <source>
        <dbReference type="PROSITE" id="PS50181"/>
    </source>
</evidence>
<feature type="repeat" description="ANK" evidence="1">
    <location>
        <begin position="223"/>
        <end position="255"/>
    </location>
</feature>
<dbReference type="Pfam" id="PF13637">
    <property type="entry name" value="Ank_4"/>
    <property type="match status" value="1"/>
</dbReference>
<dbReference type="PANTHER" id="PTHR24133:SF40">
    <property type="entry name" value="ANKYRIN REPEAT DOMAIN 44"/>
    <property type="match status" value="1"/>
</dbReference>
<protein>
    <recommendedName>
        <fullName evidence="2">F-box domain-containing protein</fullName>
    </recommendedName>
</protein>
<dbReference type="InterPro" id="IPR052391">
    <property type="entry name" value="E3_Ligase-Neurotoxin"/>
</dbReference>
<dbReference type="PRINTS" id="PR01415">
    <property type="entry name" value="ANKYRIN"/>
</dbReference>
<organism evidence="3 4">
    <name type="scientific">Aspergillus calidoustus</name>
    <dbReference type="NCBI Taxonomy" id="454130"/>
    <lineage>
        <taxon>Eukaryota</taxon>
        <taxon>Fungi</taxon>
        <taxon>Dikarya</taxon>
        <taxon>Ascomycota</taxon>
        <taxon>Pezizomycotina</taxon>
        <taxon>Eurotiomycetes</taxon>
        <taxon>Eurotiomycetidae</taxon>
        <taxon>Eurotiales</taxon>
        <taxon>Aspergillaceae</taxon>
        <taxon>Aspergillus</taxon>
        <taxon>Aspergillus subgen. Nidulantes</taxon>
    </lineage>
</organism>
<dbReference type="PROSITE" id="PS50181">
    <property type="entry name" value="FBOX"/>
    <property type="match status" value="1"/>
</dbReference>
<name>A0A0U5GDM3_ASPCI</name>
<sequence>MVNFNPFELPEELVAQVTHHLSANELASFVRTCKTSHRIGYDSLYSMTIAELRRVIDWAMLKNQAQTMIHLFRYNWRIAAKHPNLAHGPLHYACKKGEAALVRILLDSGLLPSMSNSRQSFPPLETAAMYGHTEVVRILVEARATAGTHNFSENFSIICRGQPDRLEIARLLVSHGINVNELDEGGNNFMHHACKRTPSSAGTTCNVKLLLDLGLDIDGLNGNRETPLALASRCRSSDVVRLLVTRGADVNAVGPDGQSPLQALLSESEDPYEIAKIILNGGAVITVDSGLHLIRHAFLNDWPRTIAHLVTAWRDQVSDLHCPDPNLVFCATAGAGDVVFLMQLLERGDMDPNCEVEGKTALVAAAESVPNGALSFLIPHVSNYDK</sequence>
<dbReference type="PROSITE" id="PS50297">
    <property type="entry name" value="ANK_REP_REGION"/>
    <property type="match status" value="2"/>
</dbReference>
<dbReference type="PANTHER" id="PTHR24133">
    <property type="entry name" value="ANKYRIN DOMAIN-CONTAINING"/>
    <property type="match status" value="1"/>
</dbReference>
<dbReference type="STRING" id="454130.A0A0U5GDM3"/>
<dbReference type="InterPro" id="IPR002110">
    <property type="entry name" value="Ankyrin_rpt"/>
</dbReference>
<feature type="domain" description="F-box" evidence="2">
    <location>
        <begin position="3"/>
        <end position="52"/>
    </location>
</feature>
<dbReference type="InterPro" id="IPR001810">
    <property type="entry name" value="F-box_dom"/>
</dbReference>
<evidence type="ECO:0000313" key="4">
    <source>
        <dbReference type="Proteomes" id="UP000054771"/>
    </source>
</evidence>
<dbReference type="EMBL" id="CDMC01000019">
    <property type="protein sequence ID" value="CEL10497.1"/>
    <property type="molecule type" value="Genomic_DNA"/>
</dbReference>
<dbReference type="PROSITE" id="PS50088">
    <property type="entry name" value="ANK_REPEAT"/>
    <property type="match status" value="2"/>
</dbReference>
<dbReference type="InterPro" id="IPR036770">
    <property type="entry name" value="Ankyrin_rpt-contain_sf"/>
</dbReference>
<dbReference type="AlphaFoldDB" id="A0A0U5GDM3"/>
<dbReference type="SMART" id="SM00248">
    <property type="entry name" value="ANK"/>
    <property type="match status" value="7"/>
</dbReference>
<proteinExistence type="predicted"/>
<evidence type="ECO:0000256" key="1">
    <source>
        <dbReference type="PROSITE-ProRule" id="PRU00023"/>
    </source>
</evidence>
<evidence type="ECO:0000313" key="3">
    <source>
        <dbReference type="EMBL" id="CEL10497.1"/>
    </source>
</evidence>
<accession>A0A0U5GDM3</accession>
<dbReference type="OrthoDB" id="4464097at2759"/>